<comment type="pathway">
    <text evidence="1 8">Amine and polyamine biosynthesis; ectoine biosynthesis; L-ectoine from L-aspartate 4-semialdehyde: step 3/3.</text>
</comment>
<dbReference type="GO" id="GO:0019491">
    <property type="term" value="P:ectoine biosynthetic process"/>
    <property type="evidence" value="ECO:0007669"/>
    <property type="project" value="UniProtKB-UniRule"/>
</dbReference>
<dbReference type="EMBL" id="QPMH01000001">
    <property type="protein sequence ID" value="RDD63706.1"/>
    <property type="molecule type" value="Genomic_DNA"/>
</dbReference>
<evidence type="ECO:0000256" key="6">
    <source>
        <dbReference type="ARBA" id="ARBA00033271"/>
    </source>
</evidence>
<protein>
    <recommendedName>
        <fullName evidence="4 8">L-ectoine synthase</fullName>
        <ecNumber evidence="3 8">4.2.1.108</ecNumber>
    </recommendedName>
    <alternativeName>
        <fullName evidence="6 8">N-acetyldiaminobutyrate dehydratase</fullName>
    </alternativeName>
</protein>
<sequence>MIVKRLQDLIGTDADVPAENGNWVSRRFLLRKDGMGFSFHDTTIKAGTETYIHYANHLEAVYCVAGNGEIEDLETGKIHKISDGTMYALNGHERHLLRGGSEDMRMICVFNPPLTGREVHDENGVYPLIEDDDEATSAA</sequence>
<dbReference type="InterPro" id="IPR010462">
    <property type="entry name" value="Ectoine_synth"/>
</dbReference>
<evidence type="ECO:0000256" key="1">
    <source>
        <dbReference type="ARBA" id="ARBA00005181"/>
    </source>
</evidence>
<dbReference type="AlphaFoldDB" id="A0A369TLD5"/>
<dbReference type="InterPro" id="IPR011051">
    <property type="entry name" value="RmlC_Cupin_sf"/>
</dbReference>
<dbReference type="PANTHER" id="PTHR39289:SF1">
    <property type="entry name" value="L-ECTOINE SYNTHASE"/>
    <property type="match status" value="1"/>
</dbReference>
<comment type="caution">
    <text evidence="9">The sequence shown here is derived from an EMBL/GenBank/DDBJ whole genome shotgun (WGS) entry which is preliminary data.</text>
</comment>
<evidence type="ECO:0000256" key="8">
    <source>
        <dbReference type="HAMAP-Rule" id="MF_01255"/>
    </source>
</evidence>
<dbReference type="Proteomes" id="UP000253941">
    <property type="component" value="Unassembled WGS sequence"/>
</dbReference>
<dbReference type="Gene3D" id="2.60.120.10">
    <property type="entry name" value="Jelly Rolls"/>
    <property type="match status" value="1"/>
</dbReference>
<keyword evidence="5 8" id="KW-0456">Lyase</keyword>
<dbReference type="Pfam" id="PF06339">
    <property type="entry name" value="Ectoine_synth"/>
    <property type="match status" value="1"/>
</dbReference>
<dbReference type="RefSeq" id="WP_114580219.1">
    <property type="nucleotide sequence ID" value="NZ_QPMH01000001.1"/>
</dbReference>
<dbReference type="GO" id="GO:0033990">
    <property type="term" value="F:ectoine synthase activity"/>
    <property type="evidence" value="ECO:0007669"/>
    <property type="project" value="UniProtKB-EC"/>
</dbReference>
<name>A0A369TLD5_9PROT</name>
<comment type="catalytic activity">
    <reaction evidence="7 8">
        <text>(2S)-4-acetamido-2-aminobutanoate = L-ectoine + H2O</text>
        <dbReference type="Rhea" id="RHEA:17281"/>
        <dbReference type="ChEBI" id="CHEBI:15377"/>
        <dbReference type="ChEBI" id="CHEBI:58515"/>
        <dbReference type="ChEBI" id="CHEBI:58929"/>
        <dbReference type="EC" id="4.2.1.108"/>
    </reaction>
</comment>
<dbReference type="SUPFAM" id="SSF51182">
    <property type="entry name" value="RmlC-like cupins"/>
    <property type="match status" value="1"/>
</dbReference>
<dbReference type="InterPro" id="IPR014710">
    <property type="entry name" value="RmlC-like_jellyroll"/>
</dbReference>
<comment type="similarity">
    <text evidence="2 8">Belongs to the ectoine synthase family.</text>
</comment>
<accession>A0A369TLD5</accession>
<dbReference type="CDD" id="cd06978">
    <property type="entry name" value="cupin_EctC"/>
    <property type="match status" value="1"/>
</dbReference>
<dbReference type="UniPathway" id="UPA00067">
    <property type="reaction ID" value="UER00123"/>
</dbReference>
<dbReference type="PANTHER" id="PTHR39289">
    <property type="match status" value="1"/>
</dbReference>
<evidence type="ECO:0000313" key="10">
    <source>
        <dbReference type="Proteomes" id="UP000253941"/>
    </source>
</evidence>
<keyword evidence="10" id="KW-1185">Reference proteome</keyword>
<evidence type="ECO:0000256" key="5">
    <source>
        <dbReference type="ARBA" id="ARBA00023239"/>
    </source>
</evidence>
<dbReference type="HAMAP" id="MF_01255">
    <property type="entry name" value="Ectoine_synth"/>
    <property type="match status" value="1"/>
</dbReference>
<evidence type="ECO:0000256" key="7">
    <source>
        <dbReference type="ARBA" id="ARBA00048714"/>
    </source>
</evidence>
<comment type="function">
    <text evidence="8">Catalyzes the circularization of gamma-N-acetyl-alpha,gamma-diaminobutyric acid (ADABA) to ectoine (1,4,5,6-tetrahydro-2-methyl-4-pyrimidine carboxylic acid), which is an excellent osmoprotectant.</text>
</comment>
<dbReference type="EC" id="4.2.1.108" evidence="3 8"/>
<evidence type="ECO:0000313" key="9">
    <source>
        <dbReference type="EMBL" id="RDD63706.1"/>
    </source>
</evidence>
<gene>
    <name evidence="8" type="primary">ectC</name>
    <name evidence="9" type="ORF">DRB17_00550</name>
</gene>
<evidence type="ECO:0000256" key="3">
    <source>
        <dbReference type="ARBA" id="ARBA00013192"/>
    </source>
</evidence>
<dbReference type="NCBIfam" id="NF009806">
    <property type="entry name" value="PRK13290.1"/>
    <property type="match status" value="1"/>
</dbReference>
<proteinExistence type="inferred from homology"/>
<evidence type="ECO:0000256" key="4">
    <source>
        <dbReference type="ARBA" id="ARBA00019707"/>
    </source>
</evidence>
<organism evidence="9 10">
    <name type="scientific">Ferruginivarius sediminum</name>
    <dbReference type="NCBI Taxonomy" id="2661937"/>
    <lineage>
        <taxon>Bacteria</taxon>
        <taxon>Pseudomonadati</taxon>
        <taxon>Pseudomonadota</taxon>
        <taxon>Alphaproteobacteria</taxon>
        <taxon>Rhodospirillales</taxon>
        <taxon>Rhodospirillaceae</taxon>
        <taxon>Ferruginivarius</taxon>
    </lineage>
</organism>
<reference evidence="9 10" key="1">
    <citation type="submission" date="2018-07" db="EMBL/GenBank/DDBJ databases">
        <title>Venubactetium sediminum gen. nov., sp. nov., isolated from a marine solar saltern.</title>
        <authorList>
            <person name="Wang S."/>
        </authorList>
    </citation>
    <scope>NUCLEOTIDE SEQUENCE [LARGE SCALE GENOMIC DNA]</scope>
    <source>
        <strain evidence="9 10">WD2A32</strain>
    </source>
</reference>
<evidence type="ECO:0000256" key="2">
    <source>
        <dbReference type="ARBA" id="ARBA00009637"/>
    </source>
</evidence>